<feature type="compositionally biased region" description="Low complexity" evidence="1">
    <location>
        <begin position="51"/>
        <end position="61"/>
    </location>
</feature>
<proteinExistence type="predicted"/>
<dbReference type="EMBL" id="JAGGLG010000002">
    <property type="protein sequence ID" value="MBP2016974.1"/>
    <property type="molecule type" value="Genomic_DNA"/>
</dbReference>
<gene>
    <name evidence="2" type="ORF">J2Z79_000348</name>
</gene>
<accession>A0ABS4JN77</accession>
<keyword evidence="3" id="KW-1185">Reference proteome</keyword>
<feature type="region of interest" description="Disordered" evidence="1">
    <location>
        <begin position="27"/>
        <end position="77"/>
    </location>
</feature>
<name>A0ABS4JN77_9FIRM</name>
<comment type="caution">
    <text evidence="2">The sequence shown here is derived from an EMBL/GenBank/DDBJ whole genome shotgun (WGS) entry which is preliminary data.</text>
</comment>
<dbReference type="Proteomes" id="UP001519289">
    <property type="component" value="Unassembled WGS sequence"/>
</dbReference>
<evidence type="ECO:0000313" key="2">
    <source>
        <dbReference type="EMBL" id="MBP2016974.1"/>
    </source>
</evidence>
<reference evidence="2 3" key="1">
    <citation type="submission" date="2021-03" db="EMBL/GenBank/DDBJ databases">
        <title>Genomic Encyclopedia of Type Strains, Phase IV (KMG-IV): sequencing the most valuable type-strain genomes for metagenomic binning, comparative biology and taxonomic classification.</title>
        <authorList>
            <person name="Goeker M."/>
        </authorList>
    </citation>
    <scope>NUCLEOTIDE SEQUENCE [LARGE SCALE GENOMIC DNA]</scope>
    <source>
        <strain evidence="2 3">DSM 27138</strain>
    </source>
</reference>
<organism evidence="2 3">
    <name type="scientific">Symbiobacterium terraclitae</name>
    <dbReference type="NCBI Taxonomy" id="557451"/>
    <lineage>
        <taxon>Bacteria</taxon>
        <taxon>Bacillati</taxon>
        <taxon>Bacillota</taxon>
        <taxon>Clostridia</taxon>
        <taxon>Eubacteriales</taxon>
        <taxon>Symbiobacteriaceae</taxon>
        <taxon>Symbiobacterium</taxon>
    </lineage>
</organism>
<feature type="compositionally biased region" description="Pro residues" evidence="1">
    <location>
        <begin position="62"/>
        <end position="72"/>
    </location>
</feature>
<sequence length="196" mass="20990">MGFPLLLALALIATGLLFMAAEARARRRHASGRRPQGPMLAGGPDMELAEEVAPGPAAEPALEPPAAPPPDPGTLDQAFEADAADDWEQAPEPEQPDVVEAADDGPGVLRVRWELCGRGEERLRTMLGERRFRATQPCLRVFDTVGGQVHAADLSFPGDGTVVRGLQPGRRYVVALERRSPEGDRYLIALSAPVEA</sequence>
<evidence type="ECO:0000313" key="3">
    <source>
        <dbReference type="Proteomes" id="UP001519289"/>
    </source>
</evidence>
<evidence type="ECO:0000256" key="1">
    <source>
        <dbReference type="SAM" id="MobiDB-lite"/>
    </source>
</evidence>
<protein>
    <recommendedName>
        <fullName evidence="4">Secreted protein</fullName>
    </recommendedName>
</protein>
<evidence type="ECO:0008006" key="4">
    <source>
        <dbReference type="Google" id="ProtNLM"/>
    </source>
</evidence>
<dbReference type="RefSeq" id="WP_209465127.1">
    <property type="nucleotide sequence ID" value="NZ_JAGGLG010000002.1"/>
</dbReference>